<feature type="repeat" description="WD" evidence="3">
    <location>
        <begin position="867"/>
        <end position="908"/>
    </location>
</feature>
<proteinExistence type="predicted"/>
<dbReference type="PANTHER" id="PTHR10622">
    <property type="entry name" value="HET DOMAIN-CONTAINING PROTEIN"/>
    <property type="match status" value="1"/>
</dbReference>
<name>A0A6A5TS81_9PLEO</name>
<feature type="repeat" description="WD" evidence="3">
    <location>
        <begin position="825"/>
        <end position="866"/>
    </location>
</feature>
<dbReference type="CDD" id="cd00200">
    <property type="entry name" value="WD40"/>
    <property type="match status" value="1"/>
</dbReference>
<evidence type="ECO:0000256" key="1">
    <source>
        <dbReference type="ARBA" id="ARBA00022574"/>
    </source>
</evidence>
<gene>
    <name evidence="5" type="ORF">CC80DRAFT_447634</name>
</gene>
<sequence>MRLLQRSADGDFGLTQVRDDAIPPYAILSHTWGADAEEVTFDDLTKGIGKKKHGYKKIYFCAEQAARDGLEYFWIDTCCINKANKAELSHAINSMFRWYRNATRCYVYLTDVTGCCIDDDFHLQWDSVLGRSRWFTRGWTLQELLAPRSIEFFSCEGIRIGDRSSLKEQIQHITGVPASAFQGAHLSQFSADERFLWMERRETKLPEDKVYSLLGILDIEIPLYYGEGAGNASNRVREMIDKRERCIQDLRLTDPRDDKKRIEDTKGGLLEDSYHWILENVDFQQWRDDENNRLLWIKGDPGKGKTMLLCGIINELKKSIAKTDLLSYFFCQATDRRINSATAVLRGLLYLLVKQQPSLVSHIQKKHDHAGNALFEDANAWVALSEIFTSILRDPSVNRTFLIVDALDECVTDLPKLLDFVAQKSCVSSRAKWIVSSRNWSNIEERLEMAGQKVRLCLELNAESVAAAVSIFIKHKVLQLAQWKKYNDKTRDAVLNHLSSNADDTFLWVALVCQSLKETPRYNTLAKLNAFPPGLDSLYERMMQQICASDSADLSRQILALIAIVYRPITLLELVALVESLDDMADDLESVREIISLCGSFLTNRGDTVYFVHQSAKDFLFAKAASEIFPSGIEAAHYAVFSRSLKVMSTLQRDMYSLRELGYPAELVEPPDLDLLAALRYSCIYWIDHLSNGSLASAATSSVDLQDSGAVYEFLREKYLYWLEALSLCKSLSKGIVSIAKLKALVDGREDAAMLNELVQDAHRFIMAHKGAIENSPLQAYASALLFSPASSLVRGHFKEEEPQWITIKPSNVTGDQWSACLSTLEGHSNSVWSVAFSHDSARLASASADKTVKIWDRSSGACLSTLEGHSGSVRSVAFSHDSARLASASDDKTVKIWDWSSGACLSTLEGHSSSVRSVAFSHDSAWLASASYDKTVKIWDWSSGACLSTLEGHSNSAVMSVAFSHDSARLASASYDKTVKIWDLSSGACLSTLEGHSSSVESVAFSHDSARLASASDDKTVKIWDPSSGACLQTLNVGQTLYRISFDRTDSYLDTEIGTISLRNPSDSIVPLNNAEVQQPQYKGIALSSDGVWITYNSKIFIWLPLEYRPSCSAVLDNTISVGVGSGRVWFASTS</sequence>
<feature type="repeat" description="WD" evidence="3">
    <location>
        <begin position="994"/>
        <end position="1035"/>
    </location>
</feature>
<dbReference type="InterPro" id="IPR010730">
    <property type="entry name" value="HET"/>
</dbReference>
<dbReference type="Pfam" id="PF06985">
    <property type="entry name" value="HET"/>
    <property type="match status" value="1"/>
</dbReference>
<dbReference type="InterPro" id="IPR020472">
    <property type="entry name" value="WD40_PAC1"/>
</dbReference>
<feature type="domain" description="NACHT" evidence="4">
    <location>
        <begin position="293"/>
        <end position="522"/>
    </location>
</feature>
<evidence type="ECO:0000256" key="3">
    <source>
        <dbReference type="PROSITE-ProRule" id="PRU00221"/>
    </source>
</evidence>
<feature type="repeat" description="WD" evidence="3">
    <location>
        <begin position="909"/>
        <end position="950"/>
    </location>
</feature>
<dbReference type="EMBL" id="ML976995">
    <property type="protein sequence ID" value="KAF1955268.1"/>
    <property type="molecule type" value="Genomic_DNA"/>
</dbReference>
<dbReference type="InterPro" id="IPR019775">
    <property type="entry name" value="WD40_repeat_CS"/>
</dbReference>
<dbReference type="InterPro" id="IPR054471">
    <property type="entry name" value="GPIID_WHD"/>
</dbReference>
<dbReference type="AlphaFoldDB" id="A0A6A5TS81"/>
<dbReference type="Proteomes" id="UP000800035">
    <property type="component" value="Unassembled WGS sequence"/>
</dbReference>
<evidence type="ECO:0000259" key="4">
    <source>
        <dbReference type="PROSITE" id="PS50837"/>
    </source>
</evidence>
<dbReference type="OrthoDB" id="538223at2759"/>
<evidence type="ECO:0000313" key="6">
    <source>
        <dbReference type="Proteomes" id="UP000800035"/>
    </source>
</evidence>
<dbReference type="InterPro" id="IPR036322">
    <property type="entry name" value="WD40_repeat_dom_sf"/>
</dbReference>
<dbReference type="PROSITE" id="PS50082">
    <property type="entry name" value="WD_REPEATS_2"/>
    <property type="match status" value="5"/>
</dbReference>
<dbReference type="PANTHER" id="PTHR10622:SF13">
    <property type="entry name" value="NACHT DOMAIN-CONTAINING PROTEIN"/>
    <property type="match status" value="1"/>
</dbReference>
<dbReference type="FunFam" id="3.40.50.300:FF:001638">
    <property type="entry name" value="NACHT and WD40 domain protein"/>
    <property type="match status" value="1"/>
</dbReference>
<reference evidence="5" key="1">
    <citation type="journal article" date="2020" name="Stud. Mycol.">
        <title>101 Dothideomycetes genomes: a test case for predicting lifestyles and emergence of pathogens.</title>
        <authorList>
            <person name="Haridas S."/>
            <person name="Albert R."/>
            <person name="Binder M."/>
            <person name="Bloem J."/>
            <person name="Labutti K."/>
            <person name="Salamov A."/>
            <person name="Andreopoulos B."/>
            <person name="Baker S."/>
            <person name="Barry K."/>
            <person name="Bills G."/>
            <person name="Bluhm B."/>
            <person name="Cannon C."/>
            <person name="Castanera R."/>
            <person name="Culley D."/>
            <person name="Daum C."/>
            <person name="Ezra D."/>
            <person name="Gonzalez J."/>
            <person name="Henrissat B."/>
            <person name="Kuo A."/>
            <person name="Liang C."/>
            <person name="Lipzen A."/>
            <person name="Lutzoni F."/>
            <person name="Magnuson J."/>
            <person name="Mondo S."/>
            <person name="Nolan M."/>
            <person name="Ohm R."/>
            <person name="Pangilinan J."/>
            <person name="Park H.-J."/>
            <person name="Ramirez L."/>
            <person name="Alfaro M."/>
            <person name="Sun H."/>
            <person name="Tritt A."/>
            <person name="Yoshinaga Y."/>
            <person name="Zwiers L.-H."/>
            <person name="Turgeon B."/>
            <person name="Goodwin S."/>
            <person name="Spatafora J."/>
            <person name="Crous P."/>
            <person name="Grigoriev I."/>
        </authorList>
    </citation>
    <scope>NUCLEOTIDE SEQUENCE</scope>
    <source>
        <strain evidence="5">CBS 675.92</strain>
    </source>
</reference>
<evidence type="ECO:0000256" key="2">
    <source>
        <dbReference type="ARBA" id="ARBA00022737"/>
    </source>
</evidence>
<organism evidence="5 6">
    <name type="scientific">Byssothecium circinans</name>
    <dbReference type="NCBI Taxonomy" id="147558"/>
    <lineage>
        <taxon>Eukaryota</taxon>
        <taxon>Fungi</taxon>
        <taxon>Dikarya</taxon>
        <taxon>Ascomycota</taxon>
        <taxon>Pezizomycotina</taxon>
        <taxon>Dothideomycetes</taxon>
        <taxon>Pleosporomycetidae</taxon>
        <taxon>Pleosporales</taxon>
        <taxon>Massarineae</taxon>
        <taxon>Massarinaceae</taxon>
        <taxon>Byssothecium</taxon>
    </lineage>
</organism>
<dbReference type="Pfam" id="PF00400">
    <property type="entry name" value="WD40"/>
    <property type="match status" value="5"/>
</dbReference>
<dbReference type="Pfam" id="PF22939">
    <property type="entry name" value="WHD_GPIID"/>
    <property type="match status" value="1"/>
</dbReference>
<dbReference type="InterPro" id="IPR015943">
    <property type="entry name" value="WD40/YVTN_repeat-like_dom_sf"/>
</dbReference>
<dbReference type="SMART" id="SM00320">
    <property type="entry name" value="WD40"/>
    <property type="match status" value="5"/>
</dbReference>
<accession>A0A6A5TS81</accession>
<dbReference type="InterPro" id="IPR027417">
    <property type="entry name" value="P-loop_NTPase"/>
</dbReference>
<protein>
    <submittedName>
        <fullName evidence="5">WD40 repeat-like protein</fullName>
    </submittedName>
</protein>
<keyword evidence="2" id="KW-0677">Repeat</keyword>
<dbReference type="InterPro" id="IPR056884">
    <property type="entry name" value="NPHP3-like_N"/>
</dbReference>
<dbReference type="Gene3D" id="3.40.50.300">
    <property type="entry name" value="P-loop containing nucleotide triphosphate hydrolases"/>
    <property type="match status" value="1"/>
</dbReference>
<dbReference type="PROSITE" id="PS00678">
    <property type="entry name" value="WD_REPEATS_1"/>
    <property type="match status" value="1"/>
</dbReference>
<keyword evidence="6" id="KW-1185">Reference proteome</keyword>
<dbReference type="PROSITE" id="PS50294">
    <property type="entry name" value="WD_REPEATS_REGION"/>
    <property type="match status" value="5"/>
</dbReference>
<feature type="repeat" description="WD" evidence="3">
    <location>
        <begin position="952"/>
        <end position="993"/>
    </location>
</feature>
<dbReference type="SUPFAM" id="SSF52540">
    <property type="entry name" value="P-loop containing nucleoside triphosphate hydrolases"/>
    <property type="match status" value="1"/>
</dbReference>
<keyword evidence="1 3" id="KW-0853">WD repeat</keyword>
<dbReference type="PROSITE" id="PS50837">
    <property type="entry name" value="NACHT"/>
    <property type="match status" value="1"/>
</dbReference>
<dbReference type="PRINTS" id="PR00320">
    <property type="entry name" value="GPROTEINBRPT"/>
</dbReference>
<dbReference type="Pfam" id="PF24883">
    <property type="entry name" value="NPHP3_N"/>
    <property type="match status" value="1"/>
</dbReference>
<dbReference type="SUPFAM" id="SSF50978">
    <property type="entry name" value="WD40 repeat-like"/>
    <property type="match status" value="1"/>
</dbReference>
<dbReference type="InterPro" id="IPR007111">
    <property type="entry name" value="NACHT_NTPase"/>
</dbReference>
<evidence type="ECO:0000313" key="5">
    <source>
        <dbReference type="EMBL" id="KAF1955268.1"/>
    </source>
</evidence>
<dbReference type="Gene3D" id="2.130.10.10">
    <property type="entry name" value="YVTN repeat-like/Quinoprotein amine dehydrogenase"/>
    <property type="match status" value="3"/>
</dbReference>
<dbReference type="InterPro" id="IPR001680">
    <property type="entry name" value="WD40_rpt"/>
</dbReference>